<dbReference type="AlphaFoldDB" id="A0A0W8G226"/>
<comment type="caution">
    <text evidence="1">The sequence shown here is derived from an EMBL/GenBank/DDBJ whole genome shotgun (WGS) entry which is preliminary data.</text>
</comment>
<protein>
    <submittedName>
        <fullName evidence="1">Uncharacterized protein</fullName>
    </submittedName>
</protein>
<dbReference type="EMBL" id="LNQE01000438">
    <property type="protein sequence ID" value="KUG26563.1"/>
    <property type="molecule type" value="Genomic_DNA"/>
</dbReference>
<name>A0A0W8G226_9ZZZZ</name>
<evidence type="ECO:0000313" key="1">
    <source>
        <dbReference type="EMBL" id="KUG26563.1"/>
    </source>
</evidence>
<gene>
    <name evidence="1" type="ORF">ASZ90_003592</name>
</gene>
<organism evidence="1">
    <name type="scientific">hydrocarbon metagenome</name>
    <dbReference type="NCBI Taxonomy" id="938273"/>
    <lineage>
        <taxon>unclassified sequences</taxon>
        <taxon>metagenomes</taxon>
        <taxon>ecological metagenomes</taxon>
    </lineage>
</organism>
<reference evidence="1" key="1">
    <citation type="journal article" date="2015" name="Proc. Natl. Acad. Sci. U.S.A.">
        <title>Networks of energetic and metabolic interactions define dynamics in microbial communities.</title>
        <authorList>
            <person name="Embree M."/>
            <person name="Liu J.K."/>
            <person name="Al-Bassam M.M."/>
            <person name="Zengler K."/>
        </authorList>
    </citation>
    <scope>NUCLEOTIDE SEQUENCE</scope>
</reference>
<accession>A0A0W8G226</accession>
<proteinExistence type="predicted"/>
<sequence length="37" mass="4001">MALQEDHKSGKIKAAQVFSSGFNKNLLNIITAIINAN</sequence>